<name>A0ACA9YDB4_9ASCO</name>
<organism evidence="1 2">
    <name type="scientific">[Candida] jaroonii</name>
    <dbReference type="NCBI Taxonomy" id="467808"/>
    <lineage>
        <taxon>Eukaryota</taxon>
        <taxon>Fungi</taxon>
        <taxon>Dikarya</taxon>
        <taxon>Ascomycota</taxon>
        <taxon>Saccharomycotina</taxon>
        <taxon>Pichiomycetes</taxon>
        <taxon>Debaryomycetaceae</taxon>
        <taxon>Yamadazyma</taxon>
    </lineage>
</organism>
<reference evidence="1" key="1">
    <citation type="submission" date="2022-06" db="EMBL/GenBank/DDBJ databases">
        <authorList>
            <person name="Legras J.-L."/>
            <person name="Devillers H."/>
            <person name="Grondin C."/>
        </authorList>
    </citation>
    <scope>NUCLEOTIDE SEQUENCE</scope>
    <source>
        <strain evidence="1">CLIB 1444</strain>
    </source>
</reference>
<dbReference type="EMBL" id="CALSDN010000012">
    <property type="protein sequence ID" value="CAH6723065.1"/>
    <property type="molecule type" value="Genomic_DNA"/>
</dbReference>
<keyword evidence="2" id="KW-1185">Reference proteome</keyword>
<sequence length="590" mass="66989">MLRSNSKLIRKPPPPIIEEPQFSDDLDFKKFDIDSYLSKSPIISSFRQQNPNLQPTSDDSDFDMYSSLDPSIKSVPPSPAISQASFITANDFSPMMNSPFPSIGNGQSNGNGHSNGNGVNGSANGYSPGNGSLTEKHEGLGIYDGKFSTTAPLEPIVVDLPNRKFKDRFKRLSLNNYGTKKFIPSHKKYPSEGGKRLSMLLPNRQRSDSYQSITSDGGDEDVVNPPYWKYHILRFGKDLYLTTNPSLKHMYCRNGPGYYVEITSGKTADDGFTMVFKDSTNQSDKSIPPIMIIHKKSVKEGGHLTISLTKQNQLKKNIIKNDKKSDKTKIFNGLSIPQTIPEQFIPYDKISNNKFFERNEINFQNYELRDFNNVKWNIGSIPRVRFSRMNKFKTNLDNKSMKNSSSSYSLQSITSIQSNQSFQSEEPFKFIGQKNIYFHQNYLDSNTPLPYKSNNPEDTYLQTDETSFPPVLGLFRPYEKKLTKKFVNSINKRLSRSFDKDLSIVDLNNFNKFKNNLVNNDLAGGSIKNYFIAGDGLYYNQNPLDDLPDDNKLGWLTIYEDKMLQDKGMFDLVLGILTAVGYESYMKGIK</sequence>
<evidence type="ECO:0000313" key="2">
    <source>
        <dbReference type="Proteomes" id="UP001152531"/>
    </source>
</evidence>
<protein>
    <submittedName>
        <fullName evidence="1">Uncharacterized protein</fullName>
    </submittedName>
</protein>
<accession>A0ACA9YDB4</accession>
<gene>
    <name evidence="1" type="ORF">CLIB1444_12S03466</name>
</gene>
<dbReference type="Proteomes" id="UP001152531">
    <property type="component" value="Unassembled WGS sequence"/>
</dbReference>
<comment type="caution">
    <text evidence="1">The sequence shown here is derived from an EMBL/GenBank/DDBJ whole genome shotgun (WGS) entry which is preliminary data.</text>
</comment>
<proteinExistence type="predicted"/>
<evidence type="ECO:0000313" key="1">
    <source>
        <dbReference type="EMBL" id="CAH6723065.1"/>
    </source>
</evidence>